<comment type="caution">
    <text evidence="1">The sequence shown here is derived from an EMBL/GenBank/DDBJ whole genome shotgun (WGS) entry which is preliminary data.</text>
</comment>
<name>A0A7W2AQU1_9BACL</name>
<dbReference type="EMBL" id="JACEOL010000002">
    <property type="protein sequence ID" value="MBA4600860.1"/>
    <property type="molecule type" value="Genomic_DNA"/>
</dbReference>
<organism evidence="1 2">
    <name type="scientific">Thermoactinomyces mirandus</name>
    <dbReference type="NCBI Taxonomy" id="2756294"/>
    <lineage>
        <taxon>Bacteria</taxon>
        <taxon>Bacillati</taxon>
        <taxon>Bacillota</taxon>
        <taxon>Bacilli</taxon>
        <taxon>Bacillales</taxon>
        <taxon>Thermoactinomycetaceae</taxon>
        <taxon>Thermoactinomyces</taxon>
    </lineage>
</organism>
<proteinExistence type="predicted"/>
<protein>
    <submittedName>
        <fullName evidence="1">Uncharacterized protein</fullName>
    </submittedName>
</protein>
<evidence type="ECO:0000313" key="2">
    <source>
        <dbReference type="Proteomes" id="UP000538292"/>
    </source>
</evidence>
<keyword evidence="2" id="KW-1185">Reference proteome</keyword>
<dbReference type="Proteomes" id="UP000538292">
    <property type="component" value="Unassembled WGS sequence"/>
</dbReference>
<sequence>MKQTMPQYPAAKVYSAREDAIRLRLPNLRLTLKSFELPELVNNLTEIGKNDWHLHLLLERENHDLLDGRYIKTLKHYGVESISTTLSLNPKKPEETIGELHFLREAACHYMRVDWTLTSLVKPVDYAPLVHCPPPGETNKNLSEWASLWRQNHINEGLTFRRGPGFILIRDKRPTLVPQLFQTLEPDDYQLFWYTRKPVSMEKVLKNFAEDKLNTYLEHKLFLQIGNWVINLVNPANKKIIPYL</sequence>
<accession>A0A7W2AQU1</accession>
<dbReference type="RefSeq" id="WP_181736764.1">
    <property type="nucleotide sequence ID" value="NZ_JACEOL010000002.1"/>
</dbReference>
<reference evidence="1 2" key="1">
    <citation type="submission" date="2020-07" db="EMBL/GenBank/DDBJ databases">
        <title>Thermoactinomyces phylogeny.</title>
        <authorList>
            <person name="Dunlap C."/>
        </authorList>
    </citation>
    <scope>NUCLEOTIDE SEQUENCE [LARGE SCALE GENOMIC DNA]</scope>
    <source>
        <strain evidence="1 2">AMNI-1</strain>
    </source>
</reference>
<dbReference type="Pfam" id="PF19142">
    <property type="entry name" value="DUF5825"/>
    <property type="match status" value="1"/>
</dbReference>
<evidence type="ECO:0000313" key="1">
    <source>
        <dbReference type="EMBL" id="MBA4600860.1"/>
    </source>
</evidence>
<dbReference type="AlphaFoldDB" id="A0A7W2AQU1"/>
<dbReference type="InterPro" id="IPR043863">
    <property type="entry name" value="DUF5825"/>
</dbReference>
<gene>
    <name evidence="1" type="ORF">H2C83_00675</name>
</gene>